<dbReference type="SUPFAM" id="SSF56112">
    <property type="entry name" value="Protein kinase-like (PK-like)"/>
    <property type="match status" value="1"/>
</dbReference>
<evidence type="ECO:0000259" key="1">
    <source>
        <dbReference type="PROSITE" id="PS50011"/>
    </source>
</evidence>
<dbReference type="Gene3D" id="3.30.200.20">
    <property type="entry name" value="Phosphorylase Kinase, domain 1"/>
    <property type="match status" value="1"/>
</dbReference>
<dbReference type="InterPro" id="IPR002575">
    <property type="entry name" value="Aminoglycoside_PTrfase"/>
</dbReference>
<name>A0ABW5Q3R9_9BACI</name>
<dbReference type="Proteomes" id="UP001597451">
    <property type="component" value="Unassembled WGS sequence"/>
</dbReference>
<gene>
    <name evidence="2" type="ORF">ACFSUN_15385</name>
</gene>
<dbReference type="Pfam" id="PF01636">
    <property type="entry name" value="APH"/>
    <property type="match status" value="2"/>
</dbReference>
<dbReference type="InterPro" id="IPR051678">
    <property type="entry name" value="AGP_Transferase"/>
</dbReference>
<feature type="domain" description="Protein kinase" evidence="1">
    <location>
        <begin position="13"/>
        <end position="257"/>
    </location>
</feature>
<comment type="caution">
    <text evidence="2">The sequence shown here is derived from an EMBL/GenBank/DDBJ whole genome shotgun (WGS) entry which is preliminary data.</text>
</comment>
<evidence type="ECO:0000313" key="2">
    <source>
        <dbReference type="EMBL" id="MFD2630169.1"/>
    </source>
</evidence>
<reference evidence="3" key="1">
    <citation type="journal article" date="2019" name="Int. J. Syst. Evol. Microbiol.">
        <title>The Global Catalogue of Microorganisms (GCM) 10K type strain sequencing project: providing services to taxonomists for standard genome sequencing and annotation.</title>
        <authorList>
            <consortium name="The Broad Institute Genomics Platform"/>
            <consortium name="The Broad Institute Genome Sequencing Center for Infectious Disease"/>
            <person name="Wu L."/>
            <person name="Ma J."/>
        </authorList>
    </citation>
    <scope>NUCLEOTIDE SEQUENCE [LARGE SCALE GENOMIC DNA]</scope>
    <source>
        <strain evidence="3">TISTR 1858</strain>
    </source>
</reference>
<dbReference type="Gene3D" id="3.90.1200.10">
    <property type="match status" value="1"/>
</dbReference>
<dbReference type="PROSITE" id="PS50011">
    <property type="entry name" value="PROTEIN_KINASE_DOM"/>
    <property type="match status" value="1"/>
</dbReference>
<accession>A0ABW5Q3R9</accession>
<dbReference type="InterPro" id="IPR011009">
    <property type="entry name" value="Kinase-like_dom_sf"/>
</dbReference>
<evidence type="ECO:0000313" key="3">
    <source>
        <dbReference type="Proteomes" id="UP001597451"/>
    </source>
</evidence>
<keyword evidence="3" id="KW-1185">Reference proteome</keyword>
<proteinExistence type="predicted"/>
<dbReference type="PANTHER" id="PTHR21310">
    <property type="entry name" value="AMINOGLYCOSIDE PHOSPHOTRANSFERASE-RELATED-RELATED"/>
    <property type="match status" value="1"/>
</dbReference>
<dbReference type="RefSeq" id="WP_379563124.1">
    <property type="nucleotide sequence ID" value="NZ_JBHUMX010000041.1"/>
</dbReference>
<sequence>MEKILNQLNLGNISLYEKVTGGRDSVVFKVQNINGKTYAIRILPKERVEQFRQEAQLMEVATNNGIPVPAVQEVKVVDDHAVMIMNWGKGRTVLEELLASPENAIKLGRNFGRMQRRLHDVMPSHLGQSKWLEPQNKQEKELYKKATLANDEEKVRFLHMDYHPLNVLAEKNKIAGVLDWVNASTGDYRFDLARTYSILTGEEARKYLGINKSVIMNFSEAWLDGYYMDRKERDNFDLFLEWAKLRLSRELAVNSIS</sequence>
<organism evidence="2 3">
    <name type="scientific">Oceanobacillus kapialis</name>
    <dbReference type="NCBI Taxonomy" id="481353"/>
    <lineage>
        <taxon>Bacteria</taxon>
        <taxon>Bacillati</taxon>
        <taxon>Bacillota</taxon>
        <taxon>Bacilli</taxon>
        <taxon>Bacillales</taxon>
        <taxon>Bacillaceae</taxon>
        <taxon>Oceanobacillus</taxon>
    </lineage>
</organism>
<protein>
    <submittedName>
        <fullName evidence="2">Phosphotransferase family protein</fullName>
    </submittedName>
</protein>
<dbReference type="InterPro" id="IPR000719">
    <property type="entry name" value="Prot_kinase_dom"/>
</dbReference>
<dbReference type="EMBL" id="JBHUMX010000041">
    <property type="protein sequence ID" value="MFD2630169.1"/>
    <property type="molecule type" value="Genomic_DNA"/>
</dbReference>